<dbReference type="EMBL" id="PYGA01000014">
    <property type="protein sequence ID" value="PSK95739.1"/>
    <property type="molecule type" value="Genomic_DNA"/>
</dbReference>
<evidence type="ECO:0008006" key="4">
    <source>
        <dbReference type="Google" id="ProtNLM"/>
    </source>
</evidence>
<protein>
    <recommendedName>
        <fullName evidence="4">Guanylate cyclase domain-containing protein</fullName>
    </recommendedName>
</protein>
<evidence type="ECO:0000313" key="2">
    <source>
        <dbReference type="EMBL" id="PSK95739.1"/>
    </source>
</evidence>
<gene>
    <name evidence="2" type="ORF">CLV63_114172</name>
</gene>
<dbReference type="Proteomes" id="UP000240542">
    <property type="component" value="Unassembled WGS sequence"/>
</dbReference>
<sequence length="278" mass="30226">MNHCGTADSTRMPLPPYRAVLAVDAENFSGNSDRGYQTLGQEIPRVLEQSFRRSGLDAVWKDPRFPRHSGDGFVIGMEPQYLPSLIHPFLETLQEELRRLQPRLASQDRALRLRLRASIDVGPLPDTGGRSHIDAMGEAMVQVHRLLDASEVRAELKASDPDTTLLAAIVSRRVYEDAVLSGFCGVHPSRFRPVHVSIPAKNFAAEGYLHIPTPSIVGAAAEPAAPDREPDPPASRSEAAPPNAAGTPNQFTNHGGAENIVQAGTVDGGIRFRKDHGR</sequence>
<reference evidence="2 3" key="1">
    <citation type="submission" date="2018-03" db="EMBL/GenBank/DDBJ databases">
        <title>Genomic Encyclopedia of Archaeal and Bacterial Type Strains, Phase II (KMG-II): from individual species to whole genera.</title>
        <authorList>
            <person name="Goeker M."/>
        </authorList>
    </citation>
    <scope>NUCLEOTIDE SEQUENCE [LARGE SCALE GENOMIC DNA]</scope>
    <source>
        <strain evidence="2 3">DSM 45312</strain>
    </source>
</reference>
<keyword evidence="3" id="KW-1185">Reference proteome</keyword>
<name>A0A2P8DEW4_9ACTN</name>
<feature type="region of interest" description="Disordered" evidence="1">
    <location>
        <begin position="221"/>
        <end position="278"/>
    </location>
</feature>
<dbReference type="AlphaFoldDB" id="A0A2P8DEW4"/>
<dbReference type="OrthoDB" id="3424167at2"/>
<comment type="caution">
    <text evidence="2">The sequence shown here is derived from an EMBL/GenBank/DDBJ whole genome shotgun (WGS) entry which is preliminary data.</text>
</comment>
<organism evidence="2 3">
    <name type="scientific">Murinocardiopsis flavida</name>
    <dbReference type="NCBI Taxonomy" id="645275"/>
    <lineage>
        <taxon>Bacteria</taxon>
        <taxon>Bacillati</taxon>
        <taxon>Actinomycetota</taxon>
        <taxon>Actinomycetes</taxon>
        <taxon>Streptosporangiales</taxon>
        <taxon>Nocardiopsidaceae</taxon>
        <taxon>Murinocardiopsis</taxon>
    </lineage>
</organism>
<proteinExistence type="predicted"/>
<evidence type="ECO:0000313" key="3">
    <source>
        <dbReference type="Proteomes" id="UP000240542"/>
    </source>
</evidence>
<accession>A0A2P8DEW4</accession>
<evidence type="ECO:0000256" key="1">
    <source>
        <dbReference type="SAM" id="MobiDB-lite"/>
    </source>
</evidence>